<feature type="transmembrane region" description="Helical" evidence="1">
    <location>
        <begin position="6"/>
        <end position="26"/>
    </location>
</feature>
<dbReference type="Proteomes" id="UP001185028">
    <property type="component" value="Unassembled WGS sequence"/>
</dbReference>
<name>A0ABU1J3D9_9BACL</name>
<organism evidence="2 3">
    <name type="scientific">Paenibacillus hunanensis</name>
    <dbReference type="NCBI Taxonomy" id="539262"/>
    <lineage>
        <taxon>Bacteria</taxon>
        <taxon>Bacillati</taxon>
        <taxon>Bacillota</taxon>
        <taxon>Bacilli</taxon>
        <taxon>Bacillales</taxon>
        <taxon>Paenibacillaceae</taxon>
        <taxon>Paenibacillus</taxon>
    </lineage>
</organism>
<protein>
    <recommendedName>
        <fullName evidence="4">DUF3592 domain-containing protein</fullName>
    </recommendedName>
</protein>
<evidence type="ECO:0000313" key="3">
    <source>
        <dbReference type="Proteomes" id="UP001185028"/>
    </source>
</evidence>
<dbReference type="EMBL" id="JAVDQH010000021">
    <property type="protein sequence ID" value="MDR6246024.1"/>
    <property type="molecule type" value="Genomic_DNA"/>
</dbReference>
<evidence type="ECO:0000256" key="1">
    <source>
        <dbReference type="SAM" id="Phobius"/>
    </source>
</evidence>
<keyword evidence="1" id="KW-0812">Transmembrane</keyword>
<reference evidence="2 3" key="1">
    <citation type="submission" date="2023-07" db="EMBL/GenBank/DDBJ databases">
        <title>Genomic Encyclopedia of Type Strains, Phase IV (KMG-IV): sequencing the most valuable type-strain genomes for metagenomic binning, comparative biology and taxonomic classification.</title>
        <authorList>
            <person name="Goeker M."/>
        </authorList>
    </citation>
    <scope>NUCLEOTIDE SEQUENCE [LARGE SCALE GENOMIC DNA]</scope>
    <source>
        <strain evidence="2 3">DSM 22170</strain>
    </source>
</reference>
<proteinExistence type="predicted"/>
<accession>A0ABU1J3D9</accession>
<evidence type="ECO:0000313" key="2">
    <source>
        <dbReference type="EMBL" id="MDR6246024.1"/>
    </source>
</evidence>
<keyword evidence="1" id="KW-1133">Transmembrane helix</keyword>
<sequence length="127" mass="14583">MNTISLTLILSCIGLLVLFLFAIVVLPRIQRRENREYDMERTVEEGYAAQGYILDVTPTGNYHSGQPELQLRLRIESRTRLPVETTATVIVYSIHRSRFQEGMRVPVRVLETRKGLRVAVKGSIHYP</sequence>
<comment type="caution">
    <text evidence="2">The sequence shown here is derived from an EMBL/GenBank/DDBJ whole genome shotgun (WGS) entry which is preliminary data.</text>
</comment>
<evidence type="ECO:0008006" key="4">
    <source>
        <dbReference type="Google" id="ProtNLM"/>
    </source>
</evidence>
<keyword evidence="1" id="KW-0472">Membrane</keyword>
<keyword evidence="3" id="KW-1185">Reference proteome</keyword>
<gene>
    <name evidence="2" type="ORF">JOC58_003943</name>
</gene>
<dbReference type="RefSeq" id="WP_188775654.1">
    <property type="nucleotide sequence ID" value="NZ_BMMB01000005.1"/>
</dbReference>